<gene>
    <name evidence="1" type="ORF">LGQ03_00815</name>
</gene>
<name>A0ABS8BPX4_9RHOB</name>
<evidence type="ECO:0000313" key="1">
    <source>
        <dbReference type="EMBL" id="MCB5197772.1"/>
    </source>
</evidence>
<organism evidence="1 2">
    <name type="scientific">Loktanella gaetbuli</name>
    <dbReference type="NCBI Taxonomy" id="2881335"/>
    <lineage>
        <taxon>Bacteria</taxon>
        <taxon>Pseudomonadati</taxon>
        <taxon>Pseudomonadota</taxon>
        <taxon>Alphaproteobacteria</taxon>
        <taxon>Rhodobacterales</taxon>
        <taxon>Roseobacteraceae</taxon>
        <taxon>Loktanella</taxon>
    </lineage>
</organism>
<dbReference type="RefSeq" id="WP_226746870.1">
    <property type="nucleotide sequence ID" value="NZ_JAJATZ010000001.1"/>
</dbReference>
<comment type="caution">
    <text evidence="1">The sequence shown here is derived from an EMBL/GenBank/DDBJ whole genome shotgun (WGS) entry which is preliminary data.</text>
</comment>
<dbReference type="Proteomes" id="UP001138961">
    <property type="component" value="Unassembled WGS sequence"/>
</dbReference>
<sequence length="503" mass="52118">MNRHAAIAAVVLMPATGLSQTANEPLSAIDWLSQSVAITAPAPLPPVPRDEPSVASSIDVPQVTVTPLGASGFGAVGVLAPRISGLPADMWQASTGDDVTTLINAQAAPGLPALHGLLSALLLTRAEAPAGAELPVLVARIDKLLDLALLPQAQALIDTLDATRDPALFRRWFDVALLTGSEDDACRAMQASPSLAPTVSARVFCLARAGDWSAAALTVNTNAALGDLDADEELLLSRFLDPELFEGKGPMAAPDRISPLVFRLRGAIGEGLSTARLPLAFAYADLGDTVGLKTRLDAAERLAMHNALPAASLSNLYLARTPSASGGVWDRVDAFQEFHAATRIADRSAMVATLPAAWDAMQAIRAETLFATLYADDLDGLDDPKVSDIVRTVRHLGGQSAPGGSALIQALLSGDPADVPTRTTVEAAISAGFDGAPPSAQLDALLQNGRTGEALLRAIAIFDAGAAGDGPAITDALRVLRAAGQDKVARQAAIELLLLDRRT</sequence>
<proteinExistence type="predicted"/>
<protein>
    <submittedName>
        <fullName evidence="1">Uncharacterized protein</fullName>
    </submittedName>
</protein>
<accession>A0ABS8BPX4</accession>
<reference evidence="1" key="1">
    <citation type="submission" date="2021-10" db="EMBL/GenBank/DDBJ databases">
        <title>Loktanella gaetbuli sp. nov., isolated from a tidal flat.</title>
        <authorList>
            <person name="Park S."/>
            <person name="Yoon J.-H."/>
        </authorList>
    </citation>
    <scope>NUCLEOTIDE SEQUENCE</scope>
    <source>
        <strain evidence="1">TSTF-M6</strain>
    </source>
</reference>
<dbReference type="EMBL" id="JAJATZ010000001">
    <property type="protein sequence ID" value="MCB5197772.1"/>
    <property type="molecule type" value="Genomic_DNA"/>
</dbReference>
<evidence type="ECO:0000313" key="2">
    <source>
        <dbReference type="Proteomes" id="UP001138961"/>
    </source>
</evidence>
<keyword evidence="2" id="KW-1185">Reference proteome</keyword>